<comment type="caution">
    <text evidence="1">The sequence shown here is derived from an EMBL/GenBank/DDBJ whole genome shotgun (WGS) entry which is preliminary data.</text>
</comment>
<evidence type="ECO:0000313" key="3">
    <source>
        <dbReference type="Proteomes" id="UP000027327"/>
    </source>
</evidence>
<dbReference type="PATRIC" id="fig|1310697.3.peg.2103"/>
<reference evidence="1 3" key="1">
    <citation type="submission" date="2014-04" db="EMBL/GenBank/DDBJ databases">
        <title>Comparative genomics and transcriptomics to identify genetic mechanisms underlying the emergence of carbapenem resistant Acinetobacter baumannii (CRAb).</title>
        <authorList>
            <person name="Harris A.D."/>
            <person name="Johnson K.J."/>
            <person name="George J."/>
            <person name="Nadendla S."/>
            <person name="Daugherty S.C."/>
            <person name="Parankush S."/>
            <person name="Sadzewicz L."/>
            <person name="Tallon L."/>
            <person name="Sengamalay N."/>
            <person name="Hazen T.H."/>
            <person name="Rasko D.A."/>
        </authorList>
    </citation>
    <scope>NUCLEOTIDE SEQUENCE [LARGE SCALE GENOMIC DNA]</scope>
    <source>
        <strain evidence="1 3">21072</strain>
    </source>
</reference>
<name>A0A062HQS2_ACIBA</name>
<dbReference type="EMBL" id="JMOD01000172">
    <property type="protein sequence ID" value="KCY08946.1"/>
    <property type="molecule type" value="Genomic_DNA"/>
</dbReference>
<gene>
    <name evidence="2" type="ORF">J596_2179</name>
    <name evidence="1" type="ORF">J596_4091</name>
</gene>
<proteinExistence type="predicted"/>
<keyword evidence="1" id="KW-0378">Hydrolase</keyword>
<sequence>MPVTIVDVTFFGMYLKLDDVTQLDFVNGHPRDLTLHLEDEEGPFSIECLIFEATEQGIRALFKHGSFELADRLSRFIVRQKQTA</sequence>
<dbReference type="AlphaFoldDB" id="A0A062HQS2"/>
<evidence type="ECO:0000313" key="1">
    <source>
        <dbReference type="EMBL" id="KCY08946.1"/>
    </source>
</evidence>
<dbReference type="GO" id="GO:0016787">
    <property type="term" value="F:hydrolase activity"/>
    <property type="evidence" value="ECO:0007669"/>
    <property type="project" value="UniProtKB-KW"/>
</dbReference>
<accession>A0A062HQS2</accession>
<evidence type="ECO:0000313" key="2">
    <source>
        <dbReference type="EMBL" id="KCY18269.1"/>
    </source>
</evidence>
<dbReference type="Proteomes" id="UP000027327">
    <property type="component" value="Unassembled WGS sequence"/>
</dbReference>
<protein>
    <submittedName>
        <fullName evidence="1">Putative hydrolase domain protein</fullName>
    </submittedName>
</protein>
<dbReference type="EMBL" id="JMOD01000036">
    <property type="protein sequence ID" value="KCY18269.1"/>
    <property type="molecule type" value="Genomic_DNA"/>
</dbReference>
<organism evidence="1 3">
    <name type="scientific">Acinetobacter baumannii 21072</name>
    <dbReference type="NCBI Taxonomy" id="1310697"/>
    <lineage>
        <taxon>Bacteria</taxon>
        <taxon>Pseudomonadati</taxon>
        <taxon>Pseudomonadota</taxon>
        <taxon>Gammaproteobacteria</taxon>
        <taxon>Moraxellales</taxon>
        <taxon>Moraxellaceae</taxon>
        <taxon>Acinetobacter</taxon>
        <taxon>Acinetobacter calcoaceticus/baumannii complex</taxon>
    </lineage>
</organism>